<dbReference type="EMBL" id="JAGXEW010000010">
    <property type="protein sequence ID" value="KAK1166885.1"/>
    <property type="molecule type" value="Genomic_DNA"/>
</dbReference>
<dbReference type="Gene3D" id="1.20.140.30">
    <property type="entry name" value="MOB kinase activator"/>
    <property type="match status" value="1"/>
</dbReference>
<dbReference type="Pfam" id="PF03637">
    <property type="entry name" value="Mob1_phocein"/>
    <property type="match status" value="1"/>
</dbReference>
<keyword evidence="2" id="KW-0812">Transmembrane</keyword>
<keyword evidence="3" id="KW-0418">Kinase</keyword>
<organism evidence="3 4">
    <name type="scientific">Acipenser oxyrinchus oxyrinchus</name>
    <dbReference type="NCBI Taxonomy" id="40147"/>
    <lineage>
        <taxon>Eukaryota</taxon>
        <taxon>Metazoa</taxon>
        <taxon>Chordata</taxon>
        <taxon>Craniata</taxon>
        <taxon>Vertebrata</taxon>
        <taxon>Euteleostomi</taxon>
        <taxon>Actinopterygii</taxon>
        <taxon>Chondrostei</taxon>
        <taxon>Acipenseriformes</taxon>
        <taxon>Acipenseridae</taxon>
        <taxon>Acipenser</taxon>
    </lineage>
</organism>
<evidence type="ECO:0000313" key="3">
    <source>
        <dbReference type="EMBL" id="KAK1166885.1"/>
    </source>
</evidence>
<keyword evidence="2" id="KW-0472">Membrane</keyword>
<accession>A0AAD8DCU9</accession>
<sequence>MGGCHSMGRSAIVKHSQRKKEFIDLNGPKLRNNITKSPRSLTGKPYLQPGCVSERIVQVDLKTLVSLPNGFDKAEWMATNTIAFFKHINVFSGAVSELCTGTTCPTTSAAGNKTYCWQDDHGKRVKCSGPLYTDYAMSYIQELLTDENVFPTKNGSAFPIGFVFMIQKIFLYLFHIMAHLYWAHYRDIARLELHPHLNTLYAHFMAFNKEFGILDPGETAIMDDLTTAMSKHSLY</sequence>
<feature type="binding site" evidence="1">
    <location>
        <position position="99"/>
    </location>
    <ligand>
        <name>Zn(2+)</name>
        <dbReference type="ChEBI" id="CHEBI:29105"/>
    </ligand>
</feature>
<dbReference type="GO" id="GO:0016301">
    <property type="term" value="F:kinase activity"/>
    <property type="evidence" value="ECO:0007669"/>
    <property type="project" value="UniProtKB-KW"/>
</dbReference>
<dbReference type="SUPFAM" id="SSF101152">
    <property type="entry name" value="Mob1/phocein"/>
    <property type="match status" value="1"/>
</dbReference>
<keyword evidence="4" id="KW-1185">Reference proteome</keyword>
<dbReference type="InterPro" id="IPR005301">
    <property type="entry name" value="MOB_kinase_act_fam"/>
</dbReference>
<keyword evidence="1" id="KW-0862">Zinc</keyword>
<evidence type="ECO:0000256" key="2">
    <source>
        <dbReference type="SAM" id="Phobius"/>
    </source>
</evidence>
<feature type="transmembrane region" description="Helical" evidence="2">
    <location>
        <begin position="157"/>
        <end position="182"/>
    </location>
</feature>
<feature type="binding site" evidence="1">
    <location>
        <position position="104"/>
    </location>
    <ligand>
        <name>Zn(2+)</name>
        <dbReference type="ChEBI" id="CHEBI:29105"/>
    </ligand>
</feature>
<feature type="binding site" evidence="1">
    <location>
        <position position="184"/>
    </location>
    <ligand>
        <name>Zn(2+)</name>
        <dbReference type="ChEBI" id="CHEBI:29105"/>
    </ligand>
</feature>
<keyword evidence="1" id="KW-0479">Metal-binding</keyword>
<dbReference type="InterPro" id="IPR036703">
    <property type="entry name" value="MOB_kinase_act_sf"/>
</dbReference>
<name>A0AAD8DCU9_ACIOX</name>
<gene>
    <name evidence="3" type="primary">Mob2</name>
    <name evidence="3" type="ORF">AOXY_G11507</name>
</gene>
<dbReference type="SMART" id="SM01388">
    <property type="entry name" value="Mob1_phocein"/>
    <property type="match status" value="1"/>
</dbReference>
<keyword evidence="2" id="KW-1133">Transmembrane helix</keyword>
<keyword evidence="3" id="KW-0808">Transferase</keyword>
<protein>
    <submittedName>
        <fullName evidence="3">MOB kinase activator 2-like</fullName>
    </submittedName>
</protein>
<dbReference type="Proteomes" id="UP001230051">
    <property type="component" value="Unassembled WGS sequence"/>
</dbReference>
<dbReference type="AlphaFoldDB" id="A0AAD8DCU9"/>
<evidence type="ECO:0000256" key="1">
    <source>
        <dbReference type="PIRSR" id="PIRSR605301-1"/>
    </source>
</evidence>
<comment type="caution">
    <text evidence="3">The sequence shown here is derived from an EMBL/GenBank/DDBJ whole genome shotgun (WGS) entry which is preliminary data.</text>
</comment>
<proteinExistence type="predicted"/>
<evidence type="ECO:0000313" key="4">
    <source>
        <dbReference type="Proteomes" id="UP001230051"/>
    </source>
</evidence>
<dbReference type="PANTHER" id="PTHR22599">
    <property type="entry name" value="MPS ONE BINDER KINASE ACTIVATOR-LIKE MOB"/>
    <property type="match status" value="1"/>
</dbReference>
<feature type="binding site" evidence="1">
    <location>
        <position position="179"/>
    </location>
    <ligand>
        <name>Zn(2+)</name>
        <dbReference type="ChEBI" id="CHEBI:29105"/>
    </ligand>
</feature>
<reference evidence="3" key="1">
    <citation type="submission" date="2022-02" db="EMBL/GenBank/DDBJ databases">
        <title>Atlantic sturgeon de novo genome assembly.</title>
        <authorList>
            <person name="Stock M."/>
            <person name="Klopp C."/>
            <person name="Guiguen Y."/>
            <person name="Cabau C."/>
            <person name="Parinello H."/>
            <person name="Santidrian Yebra-Pimentel E."/>
            <person name="Kuhl H."/>
            <person name="Dirks R.P."/>
            <person name="Guessner J."/>
            <person name="Wuertz S."/>
            <person name="Du K."/>
            <person name="Schartl M."/>
        </authorList>
    </citation>
    <scope>NUCLEOTIDE SEQUENCE</scope>
    <source>
        <strain evidence="3">STURGEONOMICS-FGT-2020</strain>
        <tissue evidence="3">Whole blood</tissue>
    </source>
</reference>